<keyword evidence="4" id="KW-1185">Reference proteome</keyword>
<name>A0A8J6AV15_9EUKA</name>
<gene>
    <name evidence="3" type="ORF">J8273_3050</name>
</gene>
<dbReference type="AlphaFoldDB" id="A0A8J6AV15"/>
<feature type="transmembrane region" description="Helical" evidence="1">
    <location>
        <begin position="150"/>
        <end position="175"/>
    </location>
</feature>
<proteinExistence type="predicted"/>
<keyword evidence="1" id="KW-0812">Transmembrane</keyword>
<evidence type="ECO:0000313" key="4">
    <source>
        <dbReference type="Proteomes" id="UP000717585"/>
    </source>
</evidence>
<organism evidence="3 4">
    <name type="scientific">Carpediemonas membranifera</name>
    <dbReference type="NCBI Taxonomy" id="201153"/>
    <lineage>
        <taxon>Eukaryota</taxon>
        <taxon>Metamonada</taxon>
        <taxon>Carpediemonas-like organisms</taxon>
        <taxon>Carpediemonas</taxon>
    </lineage>
</organism>
<comment type="caution">
    <text evidence="3">The sequence shown here is derived from an EMBL/GenBank/DDBJ whole genome shotgun (WGS) entry which is preliminary data.</text>
</comment>
<dbReference type="Proteomes" id="UP000717585">
    <property type="component" value="Unassembled WGS sequence"/>
</dbReference>
<feature type="transmembrane region" description="Helical" evidence="1">
    <location>
        <begin position="104"/>
        <end position="129"/>
    </location>
</feature>
<reference evidence="3" key="1">
    <citation type="submission" date="2021-05" db="EMBL/GenBank/DDBJ databases">
        <title>A free-living protist that lacks canonical eukaryotic 1 DNA replication and segregation systems.</title>
        <authorList>
            <person name="Salas-Leiva D.E."/>
            <person name="Tromer E.C."/>
            <person name="Curtis B.A."/>
            <person name="Jerlstrom-Hultqvist J."/>
            <person name="Kolisko M."/>
            <person name="Yi Z."/>
            <person name="Salas-Leiva J.S."/>
            <person name="Gallot-Lavallee L."/>
            <person name="Kops G.J.P.L."/>
            <person name="Archibald J.M."/>
            <person name="Simpson A.G.B."/>
            <person name="Roger A.J."/>
        </authorList>
    </citation>
    <scope>NUCLEOTIDE SEQUENCE</scope>
    <source>
        <strain evidence="3">BICM</strain>
    </source>
</reference>
<accession>A0A8J6AV15</accession>
<sequence>MPTSMLILALSALFVHIHAQSPLISLNSALDSTIFKAFPFFQVSRFDLKSWLVDNLADFRLWTLMDELTNWDTVPTHSIPEAPYVLYFPDATTSISDVNAVPSFIVWLTVAACLAVLAACTMVFLSCTVHTLTLTKATRPRLKTPVRAAFWAYQCMASMTVGSFLFVVAGAVLWFTASTEQALVGNPLLFLSESRDSLLANVEGITDIARALPEVADAVRHIHLTDALEVLEPQFLAVDQIAANFSAIMLAAVDINTTITDLEAGVDDLNVLVNTFTAAVTAISSDYSSSIGVPSVGTNLHDPIDTIYHTLDSIDLATARANASAMINDAAKIPEFEAASVLLSLGLGTALNKTTAMLDSLAWLGSKTPESALTTAPGIPPALSSVIAQSIDSPGSITGPGMAVSVLVTAALLLAAWCCVSGLLSGGQCGLVSCSWCMGCQSCCSFALTSVLLAGLAILTPVLKLSSLACTDGKMWTADLLSRVAGLDIVSDTLTTLSGYDVVISIDTTQFLDIISCQGASITTIFGPSYASTNGLEGLVEDFVGASSFTVPTLSGSVTFADYFAGINTTAFLDSLGLEDTIVSQVNKSLDSISGQIHSMQTQATSQSNIDLSSSGLDISTLQSDIATYQTDVADDSTFGWDQSAAVTALSNYHSLIAQYYTDNCGAADFCTACGVEKGLYDSDPAAFTTETIEDWNYVQALIACIVASVAPPDTSNLETGLASLDDLKQVIELITQFQVDTPPVLSDIQTALATLDTQLGDVNAVLRPDMLGSLSDFNTSLDSVNVTGISSVITGNAATALGVITTNLAQAAEAADRATDCSIIGGATGLVGEGLCGTSRGWLHVLYILLLILALVGMAHCVSTYAVYRFIARSPKKARKKAAGKAEASTNAPSWNRAGSRIIDFDEDSIPDVTNITANPAMANLVTALRVTEAVAKLRVRAGKLTDTTGAVHDPVEYVVPLNL</sequence>
<evidence type="ECO:0000256" key="1">
    <source>
        <dbReference type="SAM" id="Phobius"/>
    </source>
</evidence>
<evidence type="ECO:0000313" key="3">
    <source>
        <dbReference type="EMBL" id="KAG9395476.1"/>
    </source>
</evidence>
<protein>
    <submittedName>
        <fullName evidence="3">Uncharacterized protein</fullName>
    </submittedName>
</protein>
<keyword evidence="1" id="KW-1133">Transmembrane helix</keyword>
<feature type="chain" id="PRO_5035220803" evidence="2">
    <location>
        <begin position="20"/>
        <end position="965"/>
    </location>
</feature>
<feature type="transmembrane region" description="Helical" evidence="1">
    <location>
        <begin position="846"/>
        <end position="872"/>
    </location>
</feature>
<feature type="signal peptide" evidence="2">
    <location>
        <begin position="1"/>
        <end position="19"/>
    </location>
</feature>
<evidence type="ECO:0000256" key="2">
    <source>
        <dbReference type="SAM" id="SignalP"/>
    </source>
</evidence>
<dbReference type="EMBL" id="JAHDYR010000011">
    <property type="protein sequence ID" value="KAG9395476.1"/>
    <property type="molecule type" value="Genomic_DNA"/>
</dbReference>
<keyword evidence="2" id="KW-0732">Signal</keyword>
<keyword evidence="1" id="KW-0472">Membrane</keyword>